<organism evidence="2 3">
    <name type="scientific">Effusibacillus dendaii</name>
    <dbReference type="NCBI Taxonomy" id="2743772"/>
    <lineage>
        <taxon>Bacteria</taxon>
        <taxon>Bacillati</taxon>
        <taxon>Bacillota</taxon>
        <taxon>Bacilli</taxon>
        <taxon>Bacillales</taxon>
        <taxon>Alicyclobacillaceae</taxon>
        <taxon>Effusibacillus</taxon>
    </lineage>
</organism>
<dbReference type="AlphaFoldDB" id="A0A7I8DFQ3"/>
<name>A0A7I8DFQ3_9BACL</name>
<dbReference type="Proteomes" id="UP000593802">
    <property type="component" value="Chromosome"/>
</dbReference>
<sequence>MTHFRKRLDASVLQEVNEWIAMESAKQEQDHDDNDSTPNAGRKFSAKRKWSMGSDKDSNQGTLLLDATCAPADISLPYRYYIAQ</sequence>
<evidence type="ECO:0000256" key="1">
    <source>
        <dbReference type="SAM" id="MobiDB-lite"/>
    </source>
</evidence>
<proteinExistence type="predicted"/>
<dbReference type="KEGG" id="eff:skT53_31270"/>
<feature type="region of interest" description="Disordered" evidence="1">
    <location>
        <begin position="23"/>
        <end position="58"/>
    </location>
</feature>
<evidence type="ECO:0000313" key="3">
    <source>
        <dbReference type="Proteomes" id="UP000593802"/>
    </source>
</evidence>
<evidence type="ECO:0000313" key="2">
    <source>
        <dbReference type="EMBL" id="BCJ88142.1"/>
    </source>
</evidence>
<accession>A0A7I8DFQ3</accession>
<gene>
    <name evidence="2" type="ORF">skT53_31270</name>
</gene>
<dbReference type="EMBL" id="AP023366">
    <property type="protein sequence ID" value="BCJ88142.1"/>
    <property type="molecule type" value="Genomic_DNA"/>
</dbReference>
<reference evidence="2 3" key="1">
    <citation type="submission" date="2020-08" db="EMBL/GenBank/DDBJ databases">
        <title>Complete Genome Sequence of Effusibacillus dendaii Strain skT53, Isolated from Farmland soil.</title>
        <authorList>
            <person name="Konishi T."/>
            <person name="Kawasaki H."/>
        </authorList>
    </citation>
    <scope>NUCLEOTIDE SEQUENCE [LARGE SCALE GENOMIC DNA]</scope>
    <source>
        <strain evidence="3">skT53</strain>
    </source>
</reference>
<protein>
    <submittedName>
        <fullName evidence="2">Uncharacterized protein</fullName>
    </submittedName>
</protein>
<keyword evidence="3" id="KW-1185">Reference proteome</keyword>